<sequence length="280" mass="31616">MSTDFQQARVTLGARLQELRAEAGITGRQLAERLGWPQSKVSKLETGKQTPTAEDLRAWADGVGAPDVAAELVARLRGFETRYRTWKRQLASGHRARQELGTTELSRSQTVCCYEPAIIPGLMQTADYARCVFTRNADFRETPRDTEDAVRARLKRQEALYDRDRRSHFLVWEAALHTLLSPRQIMASQLDRLGGLIGLDTVSLGIIPLRAPMRRSPGHGFMIYDERLVTVETLNTEMWLDDAADVQLYLKAWEWLNDTAVFGRQARHLISLAQAALEAP</sequence>
<feature type="domain" description="HTH cro/C1-type" evidence="1">
    <location>
        <begin position="16"/>
        <end position="72"/>
    </location>
</feature>
<evidence type="ECO:0000259" key="1">
    <source>
        <dbReference type="PROSITE" id="PS50943"/>
    </source>
</evidence>
<name>A0ABV6VXP6_9ACTN</name>
<dbReference type="Pfam" id="PF19054">
    <property type="entry name" value="DUF5753"/>
    <property type="match status" value="1"/>
</dbReference>
<dbReference type="RefSeq" id="WP_380537284.1">
    <property type="nucleotide sequence ID" value="NZ_JBHFAB010000012.1"/>
</dbReference>
<protein>
    <submittedName>
        <fullName evidence="2">Helix-turn-helix domain-containing protein</fullName>
    </submittedName>
</protein>
<dbReference type="CDD" id="cd00093">
    <property type="entry name" value="HTH_XRE"/>
    <property type="match status" value="1"/>
</dbReference>
<dbReference type="SUPFAM" id="SSF47413">
    <property type="entry name" value="lambda repressor-like DNA-binding domains"/>
    <property type="match status" value="1"/>
</dbReference>
<keyword evidence="3" id="KW-1185">Reference proteome</keyword>
<dbReference type="InterPro" id="IPR043917">
    <property type="entry name" value="DUF5753"/>
</dbReference>
<evidence type="ECO:0000313" key="2">
    <source>
        <dbReference type="EMBL" id="MFC1418490.1"/>
    </source>
</evidence>
<gene>
    <name evidence="2" type="ORF">ACEZDE_17880</name>
</gene>
<dbReference type="Pfam" id="PF13560">
    <property type="entry name" value="HTH_31"/>
    <property type="match status" value="1"/>
</dbReference>
<accession>A0ABV6VXP6</accession>
<dbReference type="Proteomes" id="UP001592531">
    <property type="component" value="Unassembled WGS sequence"/>
</dbReference>
<dbReference type="SMART" id="SM00530">
    <property type="entry name" value="HTH_XRE"/>
    <property type="match status" value="1"/>
</dbReference>
<dbReference type="InterPro" id="IPR001387">
    <property type="entry name" value="Cro/C1-type_HTH"/>
</dbReference>
<dbReference type="PROSITE" id="PS50943">
    <property type="entry name" value="HTH_CROC1"/>
    <property type="match status" value="1"/>
</dbReference>
<comment type="caution">
    <text evidence="2">The sequence shown here is derived from an EMBL/GenBank/DDBJ whole genome shotgun (WGS) entry which is preliminary data.</text>
</comment>
<dbReference type="Gene3D" id="1.10.260.40">
    <property type="entry name" value="lambda repressor-like DNA-binding domains"/>
    <property type="match status" value="1"/>
</dbReference>
<dbReference type="EMBL" id="JBHFAB010000012">
    <property type="protein sequence ID" value="MFC1418490.1"/>
    <property type="molecule type" value="Genomic_DNA"/>
</dbReference>
<dbReference type="InterPro" id="IPR010982">
    <property type="entry name" value="Lambda_DNA-bd_dom_sf"/>
</dbReference>
<evidence type="ECO:0000313" key="3">
    <source>
        <dbReference type="Proteomes" id="UP001592531"/>
    </source>
</evidence>
<organism evidence="2 3">
    <name type="scientific">Streptacidiphilus cavernicola</name>
    <dbReference type="NCBI Taxonomy" id="3342716"/>
    <lineage>
        <taxon>Bacteria</taxon>
        <taxon>Bacillati</taxon>
        <taxon>Actinomycetota</taxon>
        <taxon>Actinomycetes</taxon>
        <taxon>Kitasatosporales</taxon>
        <taxon>Streptomycetaceae</taxon>
        <taxon>Streptacidiphilus</taxon>
    </lineage>
</organism>
<proteinExistence type="predicted"/>
<reference evidence="2 3" key="1">
    <citation type="submission" date="2024-09" db="EMBL/GenBank/DDBJ databases">
        <authorList>
            <person name="Lee S.D."/>
        </authorList>
    </citation>
    <scope>NUCLEOTIDE SEQUENCE [LARGE SCALE GENOMIC DNA]</scope>
    <source>
        <strain evidence="2 3">N8-3</strain>
    </source>
</reference>